<dbReference type="PIRSF" id="PIRSF004486">
    <property type="entry name" value="MraW"/>
    <property type="match status" value="1"/>
</dbReference>
<keyword evidence="3 6" id="KW-0489">Methyltransferase</keyword>
<comment type="catalytic activity">
    <reaction evidence="6">
        <text>cytidine(1402) in 16S rRNA + S-adenosyl-L-methionine = N(4)-methylcytidine(1402) in 16S rRNA + S-adenosyl-L-homocysteine + H(+)</text>
        <dbReference type="Rhea" id="RHEA:42928"/>
        <dbReference type="Rhea" id="RHEA-COMP:10286"/>
        <dbReference type="Rhea" id="RHEA-COMP:10287"/>
        <dbReference type="ChEBI" id="CHEBI:15378"/>
        <dbReference type="ChEBI" id="CHEBI:57856"/>
        <dbReference type="ChEBI" id="CHEBI:59789"/>
        <dbReference type="ChEBI" id="CHEBI:74506"/>
        <dbReference type="ChEBI" id="CHEBI:82748"/>
        <dbReference type="EC" id="2.1.1.199"/>
    </reaction>
</comment>
<feature type="binding site" evidence="6">
    <location>
        <position position="65"/>
    </location>
    <ligand>
        <name>S-adenosyl-L-methionine</name>
        <dbReference type="ChEBI" id="CHEBI:59789"/>
    </ligand>
</feature>
<keyword evidence="4 6" id="KW-0808">Transferase</keyword>
<protein>
    <recommendedName>
        <fullName evidence="6">Ribosomal RNA small subunit methyltransferase H</fullName>
        <ecNumber evidence="6">2.1.1.199</ecNumber>
    </recommendedName>
    <alternativeName>
        <fullName evidence="6">16S rRNA m(4)C1402 methyltransferase</fullName>
    </alternativeName>
    <alternativeName>
        <fullName evidence="6">rRNA (cytosine-N(4)-)-methyltransferase RsmH</fullName>
    </alternativeName>
</protein>
<gene>
    <name evidence="6" type="primary">rsmH</name>
    <name evidence="8" type="ORF">A2763_00260</name>
</gene>
<feature type="binding site" evidence="6">
    <location>
        <position position="113"/>
    </location>
    <ligand>
        <name>S-adenosyl-L-methionine</name>
        <dbReference type="ChEBI" id="CHEBI:59789"/>
    </ligand>
</feature>
<evidence type="ECO:0000256" key="3">
    <source>
        <dbReference type="ARBA" id="ARBA00022603"/>
    </source>
</evidence>
<dbReference type="EMBL" id="MFKV01000018">
    <property type="protein sequence ID" value="OGG50152.1"/>
    <property type="molecule type" value="Genomic_DNA"/>
</dbReference>
<feature type="region of interest" description="Disordered" evidence="7">
    <location>
        <begin position="273"/>
        <end position="307"/>
    </location>
</feature>
<name>A0A1F6CMR4_9BACT</name>
<evidence type="ECO:0000256" key="7">
    <source>
        <dbReference type="SAM" id="MobiDB-lite"/>
    </source>
</evidence>
<dbReference type="PANTHER" id="PTHR11265:SF0">
    <property type="entry name" value="12S RRNA N4-METHYLCYTIDINE METHYLTRANSFERASE"/>
    <property type="match status" value="1"/>
</dbReference>
<dbReference type="Proteomes" id="UP000178370">
    <property type="component" value="Unassembled WGS sequence"/>
</dbReference>
<comment type="caution">
    <text evidence="8">The sequence shown here is derived from an EMBL/GenBank/DDBJ whole genome shotgun (WGS) entry which is preliminary data.</text>
</comment>
<dbReference type="SUPFAM" id="SSF53335">
    <property type="entry name" value="S-adenosyl-L-methionine-dependent methyltransferases"/>
    <property type="match status" value="1"/>
</dbReference>
<sequence length="307" mass="33985">MRTRRSQFSGNLVPSAHQSVLLQEAIDSLVIAADDVVVDATLGGAGHAKVIAKALGKEGVLIGFDLDADAIERARKALVNVAPAVHLIEANFRNLQKELEARGIKRITKALFDLGWSSYQLDSGRGFSFQRDEPLSMAYSKNATLSAATIVNEWAEESIADIVYGFGEERYARKIAKRIVERRAKKPFTTSSELGEFIREIVPPHYRRGRIHPATRTFQALRIAVNDELGALTAALQSTREMLMANGRIAVITFHSLEDRLVKQAFRDWAKAGEGSQLTKKPITPTSEETAQNPRSRSGKLRVFEKT</sequence>
<dbReference type="AlphaFoldDB" id="A0A1F6CMR4"/>
<dbReference type="InterPro" id="IPR029063">
    <property type="entry name" value="SAM-dependent_MTases_sf"/>
</dbReference>
<evidence type="ECO:0000256" key="5">
    <source>
        <dbReference type="ARBA" id="ARBA00022691"/>
    </source>
</evidence>
<comment type="function">
    <text evidence="6">Specifically methylates the N4 position of cytidine in position 1402 (C1402) of 16S rRNA.</text>
</comment>
<dbReference type="GO" id="GO:0005737">
    <property type="term" value="C:cytoplasm"/>
    <property type="evidence" value="ECO:0007669"/>
    <property type="project" value="UniProtKB-SubCell"/>
</dbReference>
<evidence type="ECO:0000256" key="2">
    <source>
        <dbReference type="ARBA" id="ARBA00022552"/>
    </source>
</evidence>
<feature type="binding site" evidence="6">
    <location>
        <position position="92"/>
    </location>
    <ligand>
        <name>S-adenosyl-L-methionine</name>
        <dbReference type="ChEBI" id="CHEBI:59789"/>
    </ligand>
</feature>
<evidence type="ECO:0000256" key="4">
    <source>
        <dbReference type="ARBA" id="ARBA00022679"/>
    </source>
</evidence>
<feature type="compositionally biased region" description="Polar residues" evidence="7">
    <location>
        <begin position="276"/>
        <end position="296"/>
    </location>
</feature>
<organism evidence="8 9">
    <name type="scientific">Candidatus Kaiserbacteria bacterium RIFCSPHIGHO2_01_FULL_54_36</name>
    <dbReference type="NCBI Taxonomy" id="1798482"/>
    <lineage>
        <taxon>Bacteria</taxon>
        <taxon>Candidatus Kaiseribacteriota</taxon>
    </lineage>
</organism>
<dbReference type="GO" id="GO:0070475">
    <property type="term" value="P:rRNA base methylation"/>
    <property type="evidence" value="ECO:0007669"/>
    <property type="project" value="UniProtKB-UniRule"/>
</dbReference>
<dbReference type="GO" id="GO:0071424">
    <property type="term" value="F:rRNA (cytosine-N4-)-methyltransferase activity"/>
    <property type="evidence" value="ECO:0007669"/>
    <property type="project" value="UniProtKB-UniRule"/>
</dbReference>
<keyword evidence="2 6" id="KW-0698">rRNA processing</keyword>
<evidence type="ECO:0000313" key="8">
    <source>
        <dbReference type="EMBL" id="OGG50152.1"/>
    </source>
</evidence>
<feature type="binding site" evidence="6">
    <location>
        <begin position="45"/>
        <end position="47"/>
    </location>
    <ligand>
        <name>S-adenosyl-L-methionine</name>
        <dbReference type="ChEBI" id="CHEBI:59789"/>
    </ligand>
</feature>
<evidence type="ECO:0000256" key="1">
    <source>
        <dbReference type="ARBA" id="ARBA00010396"/>
    </source>
</evidence>
<dbReference type="InterPro" id="IPR023397">
    <property type="entry name" value="SAM-dep_MeTrfase_MraW_recog"/>
</dbReference>
<dbReference type="PANTHER" id="PTHR11265">
    <property type="entry name" value="S-ADENOSYL-METHYLTRANSFERASE MRAW"/>
    <property type="match status" value="1"/>
</dbReference>
<proteinExistence type="inferred from homology"/>
<keyword evidence="5 6" id="KW-0949">S-adenosyl-L-methionine</keyword>
<comment type="similarity">
    <text evidence="1 6">Belongs to the methyltransferase superfamily. RsmH family.</text>
</comment>
<dbReference type="InterPro" id="IPR002903">
    <property type="entry name" value="RsmH"/>
</dbReference>
<dbReference type="Gene3D" id="3.40.50.150">
    <property type="entry name" value="Vaccinia Virus protein VP39"/>
    <property type="match status" value="1"/>
</dbReference>
<dbReference type="STRING" id="1798482.A2763_00260"/>
<dbReference type="HAMAP" id="MF_01007">
    <property type="entry name" value="16SrRNA_methyltr_H"/>
    <property type="match status" value="1"/>
</dbReference>
<evidence type="ECO:0000256" key="6">
    <source>
        <dbReference type="HAMAP-Rule" id="MF_01007"/>
    </source>
</evidence>
<evidence type="ECO:0000313" key="9">
    <source>
        <dbReference type="Proteomes" id="UP000178370"/>
    </source>
</evidence>
<dbReference type="Gene3D" id="1.10.150.170">
    <property type="entry name" value="Putative methyltransferase TM0872, insert domain"/>
    <property type="match status" value="1"/>
</dbReference>
<comment type="subcellular location">
    <subcellularLocation>
        <location evidence="6">Cytoplasm</location>
    </subcellularLocation>
</comment>
<keyword evidence="6" id="KW-0963">Cytoplasm</keyword>
<feature type="binding site" evidence="6">
    <location>
        <position position="120"/>
    </location>
    <ligand>
        <name>S-adenosyl-L-methionine</name>
        <dbReference type="ChEBI" id="CHEBI:59789"/>
    </ligand>
</feature>
<dbReference type="NCBIfam" id="TIGR00006">
    <property type="entry name" value="16S rRNA (cytosine(1402)-N(4))-methyltransferase RsmH"/>
    <property type="match status" value="1"/>
</dbReference>
<dbReference type="SUPFAM" id="SSF81799">
    <property type="entry name" value="Putative methyltransferase TM0872, insert domain"/>
    <property type="match status" value="1"/>
</dbReference>
<reference evidence="8 9" key="1">
    <citation type="journal article" date="2016" name="Nat. Commun.">
        <title>Thousands of microbial genomes shed light on interconnected biogeochemical processes in an aquifer system.</title>
        <authorList>
            <person name="Anantharaman K."/>
            <person name="Brown C.T."/>
            <person name="Hug L.A."/>
            <person name="Sharon I."/>
            <person name="Castelle C.J."/>
            <person name="Probst A.J."/>
            <person name="Thomas B.C."/>
            <person name="Singh A."/>
            <person name="Wilkins M.J."/>
            <person name="Karaoz U."/>
            <person name="Brodie E.L."/>
            <person name="Williams K.H."/>
            <person name="Hubbard S.S."/>
            <person name="Banfield J.F."/>
        </authorList>
    </citation>
    <scope>NUCLEOTIDE SEQUENCE [LARGE SCALE GENOMIC DNA]</scope>
</reference>
<accession>A0A1F6CMR4</accession>
<dbReference type="EC" id="2.1.1.199" evidence="6"/>
<dbReference type="Pfam" id="PF01795">
    <property type="entry name" value="Methyltransf_5"/>
    <property type="match status" value="1"/>
</dbReference>